<feature type="transmembrane region" description="Helical" evidence="9">
    <location>
        <begin position="407"/>
        <end position="427"/>
    </location>
</feature>
<comment type="similarity">
    <text evidence="2">Belongs to the TrkH potassium transport family.</text>
</comment>
<dbReference type="EMBL" id="CP001939">
    <property type="protein sequence ID" value="ADG91232.1"/>
    <property type="molecule type" value="Genomic_DNA"/>
</dbReference>
<evidence type="ECO:0000256" key="7">
    <source>
        <dbReference type="ARBA" id="ARBA00023065"/>
    </source>
</evidence>
<dbReference type="Pfam" id="PF02386">
    <property type="entry name" value="TrkH"/>
    <property type="match status" value="1"/>
</dbReference>
<keyword evidence="4" id="KW-1003">Cell membrane</keyword>
<feature type="transmembrane region" description="Helical" evidence="9">
    <location>
        <begin position="286"/>
        <end position="304"/>
    </location>
</feature>
<dbReference type="Proteomes" id="UP000002376">
    <property type="component" value="Chromosome"/>
</dbReference>
<dbReference type="PANTHER" id="PTHR32024">
    <property type="entry name" value="TRK SYSTEM POTASSIUM UPTAKE PROTEIN TRKG-RELATED"/>
    <property type="match status" value="1"/>
</dbReference>
<feature type="transmembrane region" description="Helical" evidence="9">
    <location>
        <begin position="350"/>
        <end position="374"/>
    </location>
</feature>
<keyword evidence="8 9" id="KW-0472">Membrane</keyword>
<proteinExistence type="inferred from homology"/>
<accession>D5U282</accession>
<keyword evidence="7" id="KW-0406">Ion transport</keyword>
<keyword evidence="6 9" id="KW-1133">Transmembrane helix</keyword>
<dbReference type="KEGG" id="tag:Tagg_0962"/>
<dbReference type="InterPro" id="IPR003445">
    <property type="entry name" value="Cat_transpt"/>
</dbReference>
<dbReference type="STRING" id="633148.Tagg_0962"/>
<evidence type="ECO:0000313" key="10">
    <source>
        <dbReference type="EMBL" id="ADG91232.1"/>
    </source>
</evidence>
<feature type="transmembrane region" description="Helical" evidence="9">
    <location>
        <begin position="57"/>
        <end position="74"/>
    </location>
</feature>
<comment type="subcellular location">
    <subcellularLocation>
        <location evidence="1">Cell membrane</location>
        <topology evidence="1">Multi-pass membrane protein</topology>
    </subcellularLocation>
</comment>
<dbReference type="GO" id="GO:0030001">
    <property type="term" value="P:metal ion transport"/>
    <property type="evidence" value="ECO:0007669"/>
    <property type="project" value="UniProtKB-ARBA"/>
</dbReference>
<feature type="transmembrane region" description="Helical" evidence="9">
    <location>
        <begin position="241"/>
        <end position="266"/>
    </location>
</feature>
<sequence>MFFTITVIIYEWLAHMVELRGLNVLKTMGALTSLLGVLMISVPLIDLGTGQQVSTGFLAFSVVLMVGGFLLSRLKSQEGLSFTEAVLSSTLAWTLLPAISAIPLSMELSIPFYDAFFESVSGFTGTGLTVLTGLESLKPSILFWRALMQWVGELGFVVFAMVLFPFFYKYGLLMYGVERPVRIEASMYRTAKRLFNIYIVLTLAGALMLYYSGMNIFDAITHSMTGIATGGMSNYDANYDVIYRAVPLTSIPLIIIMVLGATNFLLLDKLLRGDVGEVARNEEFKLYLILLLFFSTITPISILVSNNSSSNIPEIIASGVFNSISAMTTTGFNIGVIGQLPYATKLTLTFSMLIGGMTFATVGGIKVLRFLIILKKLKASSINVVTGGRAETKIRLGGNILDDSETASALLLALIHFTAVFTGAMLIKLMLPGFDYADALFEATSAASCVGLSTGITSAMAPPGVKAVLIILMILGRLEYLPLLMLIGWVLGRKTIKLLR</sequence>
<evidence type="ECO:0000256" key="5">
    <source>
        <dbReference type="ARBA" id="ARBA00022692"/>
    </source>
</evidence>
<reference evidence="10 11" key="1">
    <citation type="journal article" date="2010" name="Stand. Genomic Sci.">
        <title>Complete genome sequence of Thermosphaera aggregans type strain (M11TL).</title>
        <authorList>
            <person name="Spring S."/>
            <person name="Rachel R."/>
            <person name="Lapidus A."/>
            <person name="Davenport K."/>
            <person name="Tice H."/>
            <person name="Copeland A."/>
            <person name="Cheng J.F."/>
            <person name="Lucas S."/>
            <person name="Chen F."/>
            <person name="Nolan M."/>
            <person name="Bruce D."/>
            <person name="Goodwin L."/>
            <person name="Pitluck S."/>
            <person name="Ivanova N."/>
            <person name="Mavromatis K."/>
            <person name="Ovchinnikova G."/>
            <person name="Pati A."/>
            <person name="Chen A."/>
            <person name="Palaniappan K."/>
            <person name="Land M."/>
            <person name="Hauser L."/>
            <person name="Chang Y.J."/>
            <person name="Jeffries C.C."/>
            <person name="Brettin T."/>
            <person name="Detter J.C."/>
            <person name="Tapia R."/>
            <person name="Han C."/>
            <person name="Heimerl T."/>
            <person name="Weikl F."/>
            <person name="Brambilla E."/>
            <person name="Goker M."/>
            <person name="Bristow J."/>
            <person name="Eisen J.A."/>
            <person name="Markowitz V."/>
            <person name="Hugenholtz P."/>
            <person name="Kyrpides N.C."/>
            <person name="Klenk H.P."/>
        </authorList>
    </citation>
    <scope>NUCLEOTIDE SEQUENCE [LARGE SCALE GENOMIC DNA]</scope>
    <source>
        <strain evidence="11">DSM 11486 / M11TL</strain>
    </source>
</reference>
<gene>
    <name evidence="10" type="ordered locus">Tagg_0962</name>
</gene>
<dbReference type="eggNOG" id="arCOG04145">
    <property type="taxonomic scope" value="Archaea"/>
</dbReference>
<evidence type="ECO:0000256" key="3">
    <source>
        <dbReference type="ARBA" id="ARBA00022448"/>
    </source>
</evidence>
<evidence type="ECO:0000256" key="4">
    <source>
        <dbReference type="ARBA" id="ARBA00022475"/>
    </source>
</evidence>
<evidence type="ECO:0000256" key="9">
    <source>
        <dbReference type="SAM" id="Phobius"/>
    </source>
</evidence>
<keyword evidence="5 9" id="KW-0812">Transmembrane</keyword>
<organism evidence="10 11">
    <name type="scientific">Thermosphaera aggregans (strain DSM 11486 / M11TL)</name>
    <dbReference type="NCBI Taxonomy" id="633148"/>
    <lineage>
        <taxon>Archaea</taxon>
        <taxon>Thermoproteota</taxon>
        <taxon>Thermoprotei</taxon>
        <taxon>Desulfurococcales</taxon>
        <taxon>Desulfurococcaceae</taxon>
        <taxon>Thermosphaera</taxon>
    </lineage>
</organism>
<reference evidence="11" key="2">
    <citation type="journal article" date="2010" name="Stand. Genomic Sci.">
        <title>Complete genome sequence of Thermosphaera aggregans type strain (M11TLT).</title>
        <authorList>
            <person name="Spring S."/>
            <person name="Rachel R."/>
            <person name="Lapidus A."/>
            <person name="Davenport K."/>
            <person name="Tice H."/>
            <person name="Copeland A."/>
            <person name="Cheng J.-F."/>
            <person name="Lucas S."/>
            <person name="Chen F."/>
            <person name="Nolan M."/>
            <person name="Bruce D."/>
            <person name="Goodwin L."/>
            <person name="Pitluck S."/>
            <person name="Ivanova N."/>
            <person name="Mavromatis K."/>
            <person name="Ovchinnikova G."/>
            <person name="Pati A."/>
            <person name="Chen A."/>
            <person name="Palaniappan K."/>
            <person name="Land M."/>
            <person name="Hauser L."/>
            <person name="Chang Y.-J."/>
            <person name="Jeffries C.C."/>
            <person name="Brettin T."/>
            <person name="Detter J.C."/>
            <person name="Tapia R."/>
            <person name="Han C."/>
            <person name="Heimerl T."/>
            <person name="Weikl F."/>
            <person name="Brambilla E."/>
            <person name="Goker M."/>
            <person name="Bristow J."/>
            <person name="Eisen J.A."/>
            <person name="Markowitz V."/>
            <person name="Hugenholtz P."/>
            <person name="Kyrpides N.C."/>
            <person name="Klenk H.-P."/>
        </authorList>
    </citation>
    <scope>NUCLEOTIDE SEQUENCE [LARGE SCALE GENOMIC DNA]</scope>
    <source>
        <strain evidence="11">DSM 11486 / M11TL</strain>
    </source>
</reference>
<dbReference type="GO" id="GO:0008324">
    <property type="term" value="F:monoatomic cation transmembrane transporter activity"/>
    <property type="evidence" value="ECO:0007669"/>
    <property type="project" value="InterPro"/>
</dbReference>
<evidence type="ECO:0000256" key="6">
    <source>
        <dbReference type="ARBA" id="ARBA00022989"/>
    </source>
</evidence>
<dbReference type="PANTHER" id="PTHR32024:SF2">
    <property type="entry name" value="TRK SYSTEM POTASSIUM UPTAKE PROTEIN TRKG-RELATED"/>
    <property type="match status" value="1"/>
</dbReference>
<evidence type="ECO:0000256" key="8">
    <source>
        <dbReference type="ARBA" id="ARBA00023136"/>
    </source>
</evidence>
<reference key="3">
    <citation type="submission" date="2010-02" db="EMBL/GenBank/DDBJ databases">
        <title>Complete genome sequence of Thermosphaera aggregans type strain (M11TL).</title>
        <authorList>
            <consortium name="US DOE Joint Genome Institute (JGI-PGF)"/>
            <person name="Spring S."/>
            <person name="Lapidus A."/>
            <person name="Munk C."/>
            <person name="Schroeder M."/>
            <person name="Glavina Del Rio T."/>
            <person name="Tice H."/>
            <person name="Copeland A."/>
            <person name="Cheng J.-F."/>
            <person name="Lucas S."/>
            <person name="Chen F."/>
            <person name="Nolan M."/>
            <person name="Bruce D."/>
            <person name="Goodwin L."/>
            <person name="Pitluck S."/>
            <person name="Ivanova N."/>
            <person name="Mavromatis K."/>
            <person name="Ovchinnikova G."/>
            <person name="Pati A."/>
            <person name="Chen A."/>
            <person name="Palaniappan K."/>
            <person name="Land M."/>
            <person name="Hauser L."/>
            <person name="Chang Y.-J."/>
            <person name="Jeffries C.C."/>
            <person name="Brettin T."/>
            <person name="Detter J.C."/>
            <person name="Tapia R."/>
            <person name="Han C."/>
            <person name="Chain P."/>
            <person name="Heimerl T."/>
            <person name="Weik F."/>
            <person name="Goker M."/>
            <person name="Rachel R."/>
            <person name="Bristow J."/>
            <person name="Eisen J.A."/>
            <person name="Markowitz V."/>
            <person name="Hugenholtz P."/>
            <person name="Kyrpides N.C."/>
            <person name="Klenk H.-P."/>
        </authorList>
    </citation>
    <scope>NUCLEOTIDE SEQUENCE</scope>
    <source>
        <strain>DSM 11486</strain>
    </source>
</reference>
<name>D5U282_THEAM</name>
<dbReference type="GO" id="GO:0005886">
    <property type="term" value="C:plasma membrane"/>
    <property type="evidence" value="ECO:0007669"/>
    <property type="project" value="UniProtKB-SubCell"/>
</dbReference>
<protein>
    <submittedName>
        <fullName evidence="10">Cation transporter</fullName>
    </submittedName>
</protein>
<feature type="transmembrane region" description="Helical" evidence="9">
    <location>
        <begin position="194"/>
        <end position="213"/>
    </location>
</feature>
<evidence type="ECO:0000256" key="1">
    <source>
        <dbReference type="ARBA" id="ARBA00004651"/>
    </source>
</evidence>
<keyword evidence="3" id="KW-0813">Transport</keyword>
<feature type="transmembrane region" description="Helical" evidence="9">
    <location>
        <begin position="24"/>
        <end position="45"/>
    </location>
</feature>
<dbReference type="HOGENOM" id="CLU_030708_3_0_2"/>
<dbReference type="AlphaFoldDB" id="D5U282"/>
<evidence type="ECO:0000313" key="11">
    <source>
        <dbReference type="Proteomes" id="UP000002376"/>
    </source>
</evidence>
<feature type="transmembrane region" description="Helical" evidence="9">
    <location>
        <begin position="154"/>
        <end position="173"/>
    </location>
</feature>
<feature type="transmembrane region" description="Helical" evidence="9">
    <location>
        <begin position="467"/>
        <end position="491"/>
    </location>
</feature>
<keyword evidence="11" id="KW-1185">Reference proteome</keyword>
<evidence type="ECO:0000256" key="2">
    <source>
        <dbReference type="ARBA" id="ARBA00009137"/>
    </source>
</evidence>
<feature type="transmembrane region" description="Helical" evidence="9">
    <location>
        <begin position="316"/>
        <end position="338"/>
    </location>
</feature>
<feature type="transmembrane region" description="Helical" evidence="9">
    <location>
        <begin position="86"/>
        <end position="104"/>
    </location>
</feature>
<feature type="transmembrane region" description="Helical" evidence="9">
    <location>
        <begin position="439"/>
        <end position="461"/>
    </location>
</feature>